<dbReference type="SMART" id="SM00342">
    <property type="entry name" value="HTH_ARAC"/>
    <property type="match status" value="1"/>
</dbReference>
<dbReference type="InterPro" id="IPR011110">
    <property type="entry name" value="Reg_prop"/>
</dbReference>
<dbReference type="SMART" id="SM00448">
    <property type="entry name" value="REC"/>
    <property type="match status" value="1"/>
</dbReference>
<dbReference type="InterPro" id="IPR001789">
    <property type="entry name" value="Sig_transdc_resp-reg_receiver"/>
</dbReference>
<dbReference type="InterPro" id="IPR011123">
    <property type="entry name" value="Y_Y_Y"/>
</dbReference>
<evidence type="ECO:0000259" key="11">
    <source>
        <dbReference type="PROSITE" id="PS50110"/>
    </source>
</evidence>
<dbReference type="InterPro" id="IPR005467">
    <property type="entry name" value="His_kinase_dom"/>
</dbReference>
<dbReference type="PROSITE" id="PS50109">
    <property type="entry name" value="HIS_KIN"/>
    <property type="match status" value="1"/>
</dbReference>
<evidence type="ECO:0000256" key="2">
    <source>
        <dbReference type="ARBA" id="ARBA00012438"/>
    </source>
</evidence>
<comment type="catalytic activity">
    <reaction evidence="1">
        <text>ATP + protein L-histidine = ADP + protein N-phospho-L-histidine.</text>
        <dbReference type="EC" id="2.7.13.3"/>
    </reaction>
</comment>
<evidence type="ECO:0000313" key="12">
    <source>
        <dbReference type="EMBL" id="MBD1261687.1"/>
    </source>
</evidence>
<dbReference type="Gene3D" id="1.10.287.130">
    <property type="match status" value="1"/>
</dbReference>
<keyword evidence="3 7" id="KW-0597">Phosphoprotein</keyword>
<dbReference type="InterPro" id="IPR018062">
    <property type="entry name" value="HTH_AraC-typ_CS"/>
</dbReference>
<dbReference type="GO" id="GO:0000155">
    <property type="term" value="F:phosphorelay sensor kinase activity"/>
    <property type="evidence" value="ECO:0007669"/>
    <property type="project" value="InterPro"/>
</dbReference>
<proteinExistence type="predicted"/>
<dbReference type="Gene3D" id="3.30.565.10">
    <property type="entry name" value="Histidine kinase-like ATPase, C-terminal domain"/>
    <property type="match status" value="1"/>
</dbReference>
<evidence type="ECO:0000259" key="9">
    <source>
        <dbReference type="PROSITE" id="PS01124"/>
    </source>
</evidence>
<dbReference type="InterPro" id="IPR015943">
    <property type="entry name" value="WD40/YVTN_repeat-like_dom_sf"/>
</dbReference>
<dbReference type="Proteomes" id="UP000245667">
    <property type="component" value="Unassembled WGS sequence"/>
</dbReference>
<evidence type="ECO:0000256" key="3">
    <source>
        <dbReference type="ARBA" id="ARBA00022553"/>
    </source>
</evidence>
<dbReference type="Pfam" id="PF00072">
    <property type="entry name" value="Response_reg"/>
    <property type="match status" value="1"/>
</dbReference>
<dbReference type="OrthoDB" id="358279at2"/>
<dbReference type="PROSITE" id="PS01124">
    <property type="entry name" value="HTH_ARAC_FAMILY_2"/>
    <property type="match status" value="1"/>
</dbReference>
<evidence type="ECO:0000313" key="13">
    <source>
        <dbReference type="EMBL" id="PWK22509.1"/>
    </source>
</evidence>
<dbReference type="PANTHER" id="PTHR43547">
    <property type="entry name" value="TWO-COMPONENT HISTIDINE KINASE"/>
    <property type="match status" value="1"/>
</dbReference>
<dbReference type="SMART" id="SM00388">
    <property type="entry name" value="HisKA"/>
    <property type="match status" value="1"/>
</dbReference>
<feature type="modified residue" description="4-aspartylphosphate" evidence="7">
    <location>
        <position position="1099"/>
    </location>
</feature>
<evidence type="ECO:0000256" key="4">
    <source>
        <dbReference type="ARBA" id="ARBA00023015"/>
    </source>
</evidence>
<evidence type="ECO:0000256" key="8">
    <source>
        <dbReference type="SAM" id="SignalP"/>
    </source>
</evidence>
<evidence type="ECO:0000259" key="10">
    <source>
        <dbReference type="PROSITE" id="PS50109"/>
    </source>
</evidence>
<dbReference type="CDD" id="cd17574">
    <property type="entry name" value="REC_OmpR"/>
    <property type="match status" value="1"/>
</dbReference>
<dbReference type="PANTHER" id="PTHR43547:SF2">
    <property type="entry name" value="HYBRID SIGNAL TRANSDUCTION HISTIDINE KINASE C"/>
    <property type="match status" value="1"/>
</dbReference>
<dbReference type="InterPro" id="IPR009057">
    <property type="entry name" value="Homeodomain-like_sf"/>
</dbReference>
<keyword evidence="13" id="KW-0808">Transferase</keyword>
<dbReference type="Pfam" id="PF12833">
    <property type="entry name" value="HTH_18"/>
    <property type="match status" value="1"/>
</dbReference>
<dbReference type="CDD" id="cd00082">
    <property type="entry name" value="HisKA"/>
    <property type="match status" value="1"/>
</dbReference>
<dbReference type="Pfam" id="PF07494">
    <property type="entry name" value="Reg_prop"/>
    <property type="match status" value="2"/>
</dbReference>
<dbReference type="GO" id="GO:0003700">
    <property type="term" value="F:DNA-binding transcription factor activity"/>
    <property type="evidence" value="ECO:0007669"/>
    <property type="project" value="InterPro"/>
</dbReference>
<evidence type="ECO:0000256" key="5">
    <source>
        <dbReference type="ARBA" id="ARBA00023125"/>
    </source>
</evidence>
<dbReference type="Pfam" id="PF02518">
    <property type="entry name" value="HATPase_c"/>
    <property type="match status" value="1"/>
</dbReference>
<dbReference type="Gene3D" id="2.130.10.10">
    <property type="entry name" value="YVTN repeat-like/Quinoprotein amine dehydrogenase"/>
    <property type="match status" value="2"/>
</dbReference>
<dbReference type="EMBL" id="QGGQ01000007">
    <property type="protein sequence ID" value="PWK22509.1"/>
    <property type="molecule type" value="Genomic_DNA"/>
</dbReference>
<feature type="domain" description="Histidine kinase" evidence="10">
    <location>
        <begin position="805"/>
        <end position="1016"/>
    </location>
</feature>
<dbReference type="EC" id="2.7.13.3" evidence="2"/>
<keyword evidence="8" id="KW-0732">Signal</keyword>
<dbReference type="InterPro" id="IPR011006">
    <property type="entry name" value="CheY-like_superfamily"/>
</dbReference>
<dbReference type="Pfam" id="PF00512">
    <property type="entry name" value="HisKA"/>
    <property type="match status" value="1"/>
</dbReference>
<dbReference type="InterPro" id="IPR036890">
    <property type="entry name" value="HATPase_C_sf"/>
</dbReference>
<evidence type="ECO:0000256" key="7">
    <source>
        <dbReference type="PROSITE-ProRule" id="PRU00169"/>
    </source>
</evidence>
<organism evidence="13 14">
    <name type="scientific">Maribacter polysiphoniae</name>
    <dbReference type="NCBI Taxonomy" id="429344"/>
    <lineage>
        <taxon>Bacteria</taxon>
        <taxon>Pseudomonadati</taxon>
        <taxon>Bacteroidota</taxon>
        <taxon>Flavobacteriia</taxon>
        <taxon>Flavobacteriales</taxon>
        <taxon>Flavobacteriaceae</taxon>
        <taxon>Maribacter</taxon>
    </lineage>
</organism>
<accession>A0A316DZ37</accession>
<reference evidence="13 14" key="1">
    <citation type="submission" date="2018-05" db="EMBL/GenBank/DDBJ databases">
        <title>Genomic Encyclopedia of Archaeal and Bacterial Type Strains, Phase II (KMG-II): from individual species to whole genera.</title>
        <authorList>
            <person name="Goeker M."/>
        </authorList>
    </citation>
    <scope>NUCLEOTIDE SEQUENCE [LARGE SCALE GENOMIC DNA]</scope>
    <source>
        <strain evidence="13 14">DSM 23514</strain>
    </source>
</reference>
<dbReference type="RefSeq" id="WP_109652167.1">
    <property type="nucleotide sequence ID" value="NZ_JACWLN010000006.1"/>
</dbReference>
<protein>
    <recommendedName>
        <fullName evidence="2">histidine kinase</fullName>
        <ecNumber evidence="2">2.7.13.3</ecNumber>
    </recommendedName>
</protein>
<dbReference type="SMART" id="SM00387">
    <property type="entry name" value="HATPase_c"/>
    <property type="match status" value="1"/>
</dbReference>
<dbReference type="PRINTS" id="PR00344">
    <property type="entry name" value="BCTRLSENSOR"/>
</dbReference>
<dbReference type="GO" id="GO:0043565">
    <property type="term" value="F:sequence-specific DNA binding"/>
    <property type="evidence" value="ECO:0007669"/>
    <property type="project" value="InterPro"/>
</dbReference>
<dbReference type="PROSITE" id="PS00041">
    <property type="entry name" value="HTH_ARAC_FAMILY_1"/>
    <property type="match status" value="1"/>
</dbReference>
<evidence type="ECO:0000313" key="15">
    <source>
        <dbReference type="Proteomes" id="UP000651837"/>
    </source>
</evidence>
<dbReference type="EMBL" id="JACWLN010000006">
    <property type="protein sequence ID" value="MBD1261687.1"/>
    <property type="molecule type" value="Genomic_DNA"/>
</dbReference>
<keyword evidence="5" id="KW-0238">DNA-binding</keyword>
<dbReference type="PROSITE" id="PS50110">
    <property type="entry name" value="RESPONSE_REGULATORY"/>
    <property type="match status" value="1"/>
</dbReference>
<feature type="domain" description="HTH araC/xylS-type" evidence="9">
    <location>
        <begin position="1198"/>
        <end position="1297"/>
    </location>
</feature>
<dbReference type="InterPro" id="IPR036097">
    <property type="entry name" value="HisK_dim/P_sf"/>
</dbReference>
<evidence type="ECO:0000256" key="1">
    <source>
        <dbReference type="ARBA" id="ARBA00000085"/>
    </source>
</evidence>
<keyword evidence="6" id="KW-0804">Transcription</keyword>
<feature type="chain" id="PRO_5016330175" description="histidine kinase" evidence="8">
    <location>
        <begin position="24"/>
        <end position="1298"/>
    </location>
</feature>
<keyword evidence="4" id="KW-0805">Transcription regulation</keyword>
<dbReference type="SUPFAM" id="SSF63829">
    <property type="entry name" value="Calcium-dependent phosphotriesterase"/>
    <property type="match status" value="2"/>
</dbReference>
<dbReference type="InterPro" id="IPR018060">
    <property type="entry name" value="HTH_AraC"/>
</dbReference>
<feature type="domain" description="Response regulatory" evidence="11">
    <location>
        <begin position="1051"/>
        <end position="1166"/>
    </location>
</feature>
<keyword evidence="13" id="KW-0418">Kinase</keyword>
<reference evidence="12 15" key="2">
    <citation type="submission" date="2020-07" db="EMBL/GenBank/DDBJ databases">
        <title>The draft genome sequence of Maribacter polysiphoniae KCTC 22021.</title>
        <authorList>
            <person name="Mu L."/>
        </authorList>
    </citation>
    <scope>NUCLEOTIDE SEQUENCE [LARGE SCALE GENOMIC DNA]</scope>
    <source>
        <strain evidence="12 15">KCTC 22021</strain>
    </source>
</reference>
<evidence type="ECO:0000256" key="6">
    <source>
        <dbReference type="ARBA" id="ARBA00023163"/>
    </source>
</evidence>
<feature type="signal peptide" evidence="8">
    <location>
        <begin position="1"/>
        <end position="23"/>
    </location>
</feature>
<gene>
    <name evidence="12" type="ORF">HZY62_13865</name>
    <name evidence="13" type="ORF">LX92_02984</name>
</gene>
<dbReference type="InterPro" id="IPR003594">
    <property type="entry name" value="HATPase_dom"/>
</dbReference>
<dbReference type="InterPro" id="IPR004358">
    <property type="entry name" value="Sig_transdc_His_kin-like_C"/>
</dbReference>
<dbReference type="SUPFAM" id="SSF55874">
    <property type="entry name" value="ATPase domain of HSP90 chaperone/DNA topoisomerase II/histidine kinase"/>
    <property type="match status" value="1"/>
</dbReference>
<dbReference type="Proteomes" id="UP000651837">
    <property type="component" value="Unassembled WGS sequence"/>
</dbReference>
<dbReference type="Pfam" id="PF07495">
    <property type="entry name" value="Y_Y_Y"/>
    <property type="match status" value="1"/>
</dbReference>
<name>A0A316DZ37_9FLAO</name>
<keyword evidence="15" id="KW-1185">Reference proteome</keyword>
<dbReference type="InterPro" id="IPR003661">
    <property type="entry name" value="HisK_dim/P_dom"/>
</dbReference>
<dbReference type="Gene3D" id="3.40.50.2300">
    <property type="match status" value="1"/>
</dbReference>
<sequence length="1298" mass="146912">MRFNTKICIVLFMLSLCGIGAQNKPRVWDTRDGLSNNWISDISQDDKGYIWLATQYGLNRFDGYTFESITHNPEDRNSPVANWVKRIAKKSKNELWLGVDYGGLDSYDITKNEFDHLAIVHQNDTITSINKLLTDQNGSLYVATDGGLFKKTNDTNGFERVFGGKVIDLFKNIDGGIFFLSSSGIFAFNAQRGSCKKVIDNSEERINNIFIDSGNRIFGLENGMLSIYSNSNGTYTISRKLKLEPLVSLRFADNPIIEDSENRIWIGGEKGISIVDKNRDAIEFHSYLNLFEKDLEGVQALSFFEDVHKNIWIGTNKGLALISTFSNRFQSKNIPPIGTDLHDIREFNQVNGTLLIAANEGVFSVNEEKQVQSILNKKIYGMHVSDSGHIYAIGNGFYEIDTTSFKVKVLSSSYFKGGWSIAEDASGDLWMVSIGNLICYRKDSGVFETYDTKKMPKLNDIPIIDLLVDANGRLWLCSLYSGVYVLQNPQELKLGGEPQFSNINYISGNKKSLSHRLVTSLLEASDGTIWVGTDAGLNAINPLTFEVKRYLKKDGLKDEKIMALTEDDFGNIWGSTVGNGIFQLDNKTEGFNFFGQEDGLNSSNFLLSSAYKNAKGLLFFGTDAGMEVVNPKLFKDFVKPKIDFFFTHAQLVPQASEETVRKISPQQDEIILDHEHNSFIINYTTLNYHLAEKTKYQYRVGNLSDTWQNNGSERGVTFNSLSPGEYELEVVAMNPDLDFITDRLRLKITITPPWWRTKLAYCCYFLFLLSIFFGVHKYLLRRNLDIAEKRRLQELDVFKTTFFNNVAHEFKTPLAVISGMANNLRKKRNKEIDHSAKTIIRNSNELNDLVNQILDLSKLDVGKLNLTLAHGDIIVYLKYILGSFGSLAAAKEIRLHFLSSVETLFMDFDAQKIKFIFSNLLSNAIKNTPVKGDVYLQISHRDLQAEFVVKDNGIGISKEDLKLVFERYHQVKGHMGGTGIGLSFTKELVHLMNGTISAKSTIGQGSSFKVILPIVHKATEQILFDKEYQTIHLDRRELRPNSSEMAITLPIVQIIEDNLDICSYLESILRNEYHLNFDHNGDSGVKNVFETVPDLVITDLMMPGKDGFEVCNEIKSNPITDHIPIIMLTAKSDSESKLEGLKLGADAYLEKPFDEKELTIRIAKLLEQREILRKKYRNPDFWKQNDSEVKKETDAFILKARTIIEENIGDSGFGILELCRALGVSRSNLHRKLKALTDLSTSAFIQMVKLQKARQLLKTTEKNVSEVAYEVGYDDPAYFSRLFSKTFGYPPSETRKNQ</sequence>
<dbReference type="SUPFAM" id="SSF47384">
    <property type="entry name" value="Homodimeric domain of signal transducing histidine kinase"/>
    <property type="match status" value="1"/>
</dbReference>
<dbReference type="InterPro" id="IPR013783">
    <property type="entry name" value="Ig-like_fold"/>
</dbReference>
<dbReference type="Gene3D" id="1.10.10.60">
    <property type="entry name" value="Homeodomain-like"/>
    <property type="match status" value="1"/>
</dbReference>
<dbReference type="Gene3D" id="2.60.40.10">
    <property type="entry name" value="Immunoglobulins"/>
    <property type="match status" value="1"/>
</dbReference>
<dbReference type="SUPFAM" id="SSF46689">
    <property type="entry name" value="Homeodomain-like"/>
    <property type="match status" value="1"/>
</dbReference>
<evidence type="ECO:0000313" key="14">
    <source>
        <dbReference type="Proteomes" id="UP000245667"/>
    </source>
</evidence>
<dbReference type="SUPFAM" id="SSF52172">
    <property type="entry name" value="CheY-like"/>
    <property type="match status" value="1"/>
</dbReference>
<comment type="caution">
    <text evidence="13">The sequence shown here is derived from an EMBL/GenBank/DDBJ whole genome shotgun (WGS) entry which is preliminary data.</text>
</comment>